<evidence type="ECO:0000256" key="1">
    <source>
        <dbReference type="SAM" id="SignalP"/>
    </source>
</evidence>
<evidence type="ECO:0000259" key="2">
    <source>
        <dbReference type="Pfam" id="PF13472"/>
    </source>
</evidence>
<evidence type="ECO:0000313" key="3">
    <source>
        <dbReference type="EMBL" id="QRD06229.1"/>
    </source>
</evidence>
<dbReference type="Pfam" id="PF13472">
    <property type="entry name" value="Lipase_GDSL_2"/>
    <property type="match status" value="1"/>
</dbReference>
<proteinExistence type="predicted"/>
<dbReference type="InterPro" id="IPR051532">
    <property type="entry name" value="Ester_Hydrolysis_Enzymes"/>
</dbReference>
<dbReference type="AlphaFoldDB" id="A0A7U2IAG3"/>
<accession>A0A7U2IAG3</accession>
<organism evidence="3 4">
    <name type="scientific">Phaeosphaeria nodorum (strain SN15 / ATCC MYA-4574 / FGSC 10173)</name>
    <name type="common">Glume blotch fungus</name>
    <name type="synonym">Parastagonospora nodorum</name>
    <dbReference type="NCBI Taxonomy" id="321614"/>
    <lineage>
        <taxon>Eukaryota</taxon>
        <taxon>Fungi</taxon>
        <taxon>Dikarya</taxon>
        <taxon>Ascomycota</taxon>
        <taxon>Pezizomycotina</taxon>
        <taxon>Dothideomycetes</taxon>
        <taxon>Pleosporomycetidae</taxon>
        <taxon>Pleosporales</taxon>
        <taxon>Pleosporineae</taxon>
        <taxon>Phaeosphaeriaceae</taxon>
        <taxon>Parastagonospora</taxon>
    </lineage>
</organism>
<dbReference type="RefSeq" id="XP_001804972.1">
    <property type="nucleotide sequence ID" value="XM_001804920.1"/>
</dbReference>
<gene>
    <name evidence="3" type="ORF">JI435_147930</name>
</gene>
<keyword evidence="1" id="KW-0732">Signal</keyword>
<dbReference type="FunFam" id="3.40.50.1110:FF:000037">
    <property type="entry name" value="Carbohydrate esterase family 3 protein"/>
    <property type="match status" value="1"/>
</dbReference>
<dbReference type="InterPro" id="IPR013830">
    <property type="entry name" value="SGNH_hydro"/>
</dbReference>
<dbReference type="PANTHER" id="PTHR30383:SF2">
    <property type="entry name" value="CELLULOSE-BINDING PROTEIN"/>
    <property type="match status" value="1"/>
</dbReference>
<protein>
    <recommendedName>
        <fullName evidence="2">SGNH hydrolase-type esterase domain-containing protein</fullName>
    </recommendedName>
</protein>
<dbReference type="InterPro" id="IPR036514">
    <property type="entry name" value="SGNH_hydro_sf"/>
</dbReference>
<dbReference type="KEGG" id="pno:SNOG_14793"/>
<feature type="signal peptide" evidence="1">
    <location>
        <begin position="1"/>
        <end position="20"/>
    </location>
</feature>
<dbReference type="OMA" id="ITEIVCW"/>
<dbReference type="OrthoDB" id="2119228at2759"/>
<keyword evidence="4" id="KW-1185">Reference proteome</keyword>
<dbReference type="Proteomes" id="UP000663193">
    <property type="component" value="Chromosome 20"/>
</dbReference>
<sequence length="240" mass="26641">MIYLQPLILSTLAATATAMAADINIRYMPFGDSITDDVCWRFKLWERLQGTEFASVSFVGSSTHDRNCTDTKYDRNHEGHSGFLAVEIAKQNQLEGWLKANPADVITMHLGTNDIVHMTLTSDIIAAYTKLVATMRSCNPRMKIVVAQILPVDLGGAYNAHIQELNAAIPSWAKSLNQTKSPIWVVDQYTGIVSSDLRDGVHPSDSGDEKMMNVWYPALMQAFMAVKAEKSARREIGFEA</sequence>
<dbReference type="EMBL" id="CP069042">
    <property type="protein sequence ID" value="QRD06229.1"/>
    <property type="molecule type" value="Genomic_DNA"/>
</dbReference>
<reference evidence="4" key="1">
    <citation type="journal article" date="2021" name="BMC Genomics">
        <title>Chromosome-level genome assembly and manually-curated proteome of model necrotroph Parastagonospora nodorum Sn15 reveals a genome-wide trove of candidate effector homologs, and redundancy of virulence-related functions within an accessory chromosome.</title>
        <authorList>
            <person name="Bertazzoni S."/>
            <person name="Jones D.A.B."/>
            <person name="Phan H.T."/>
            <person name="Tan K.-C."/>
            <person name="Hane J.K."/>
        </authorList>
    </citation>
    <scope>NUCLEOTIDE SEQUENCE [LARGE SCALE GENOMIC DNA]</scope>
    <source>
        <strain evidence="4">SN15 / ATCC MYA-4574 / FGSC 10173)</strain>
    </source>
</reference>
<evidence type="ECO:0000313" key="4">
    <source>
        <dbReference type="Proteomes" id="UP000663193"/>
    </source>
</evidence>
<dbReference type="Gene3D" id="3.40.50.1110">
    <property type="entry name" value="SGNH hydrolase"/>
    <property type="match status" value="1"/>
</dbReference>
<name>A0A7U2IAG3_PHANO</name>
<dbReference type="VEuPathDB" id="FungiDB:JI435_147930"/>
<feature type="chain" id="PRO_5034837283" description="SGNH hydrolase-type esterase domain-containing protein" evidence="1">
    <location>
        <begin position="21"/>
        <end position="240"/>
    </location>
</feature>
<dbReference type="CDD" id="cd01833">
    <property type="entry name" value="XynB_like"/>
    <property type="match status" value="1"/>
</dbReference>
<feature type="domain" description="SGNH hydrolase-type esterase" evidence="2">
    <location>
        <begin position="30"/>
        <end position="208"/>
    </location>
</feature>
<dbReference type="SUPFAM" id="SSF52266">
    <property type="entry name" value="SGNH hydrolase"/>
    <property type="match status" value="1"/>
</dbReference>
<dbReference type="PANTHER" id="PTHR30383">
    <property type="entry name" value="THIOESTERASE 1/PROTEASE 1/LYSOPHOSPHOLIPASE L1"/>
    <property type="match status" value="1"/>
</dbReference>